<feature type="signal peptide" evidence="1">
    <location>
        <begin position="1"/>
        <end position="15"/>
    </location>
</feature>
<keyword evidence="3" id="KW-1185">Reference proteome</keyword>
<organism evidence="2 3">
    <name type="scientific">Zootermopsis nevadensis</name>
    <name type="common">Dampwood termite</name>
    <dbReference type="NCBI Taxonomy" id="136037"/>
    <lineage>
        <taxon>Eukaryota</taxon>
        <taxon>Metazoa</taxon>
        <taxon>Ecdysozoa</taxon>
        <taxon>Arthropoda</taxon>
        <taxon>Hexapoda</taxon>
        <taxon>Insecta</taxon>
        <taxon>Pterygota</taxon>
        <taxon>Neoptera</taxon>
        <taxon>Polyneoptera</taxon>
        <taxon>Dictyoptera</taxon>
        <taxon>Blattodea</taxon>
        <taxon>Blattoidea</taxon>
        <taxon>Termitoidae</taxon>
        <taxon>Termopsidae</taxon>
        <taxon>Zootermopsis</taxon>
    </lineage>
</organism>
<accession>A0A067RJ60</accession>
<dbReference type="AlphaFoldDB" id="A0A067RJ60"/>
<dbReference type="InParanoid" id="A0A067RJ60"/>
<dbReference type="Proteomes" id="UP000027135">
    <property type="component" value="Unassembled WGS sequence"/>
</dbReference>
<sequence length="105" mass="11982">MMFLELSLFPYIALMAVTREASKGSIMKDLIFDAADFILFTNCVLPSTPGYTGLLRMKKSFTMSMSVTSKDQETKYKEAVAYHSVDELSEIHVIFYVHAYCLPEY</sequence>
<evidence type="ECO:0000313" key="2">
    <source>
        <dbReference type="EMBL" id="KDR23053.1"/>
    </source>
</evidence>
<keyword evidence="1" id="KW-0732">Signal</keyword>
<proteinExistence type="predicted"/>
<gene>
    <name evidence="2" type="ORF">L798_10916</name>
</gene>
<reference evidence="2 3" key="1">
    <citation type="journal article" date="2014" name="Nat. Commun.">
        <title>Molecular traces of alternative social organization in a termite genome.</title>
        <authorList>
            <person name="Terrapon N."/>
            <person name="Li C."/>
            <person name="Robertson H.M."/>
            <person name="Ji L."/>
            <person name="Meng X."/>
            <person name="Booth W."/>
            <person name="Chen Z."/>
            <person name="Childers C.P."/>
            <person name="Glastad K.M."/>
            <person name="Gokhale K."/>
            <person name="Gowin J."/>
            <person name="Gronenberg W."/>
            <person name="Hermansen R.A."/>
            <person name="Hu H."/>
            <person name="Hunt B.G."/>
            <person name="Huylmans A.K."/>
            <person name="Khalil S.M."/>
            <person name="Mitchell R.D."/>
            <person name="Munoz-Torres M.C."/>
            <person name="Mustard J.A."/>
            <person name="Pan H."/>
            <person name="Reese J.T."/>
            <person name="Scharf M.E."/>
            <person name="Sun F."/>
            <person name="Vogel H."/>
            <person name="Xiao J."/>
            <person name="Yang W."/>
            <person name="Yang Z."/>
            <person name="Yang Z."/>
            <person name="Zhou J."/>
            <person name="Zhu J."/>
            <person name="Brent C.S."/>
            <person name="Elsik C.G."/>
            <person name="Goodisman M.A."/>
            <person name="Liberles D.A."/>
            <person name="Roe R.M."/>
            <person name="Vargo E.L."/>
            <person name="Vilcinskas A."/>
            <person name="Wang J."/>
            <person name="Bornberg-Bauer E."/>
            <person name="Korb J."/>
            <person name="Zhang G."/>
            <person name="Liebig J."/>
        </authorList>
    </citation>
    <scope>NUCLEOTIDE SEQUENCE [LARGE SCALE GENOMIC DNA]</scope>
    <source>
        <tissue evidence="2">Whole organism</tissue>
    </source>
</reference>
<protein>
    <submittedName>
        <fullName evidence="2">Uncharacterized protein</fullName>
    </submittedName>
</protein>
<dbReference type="EMBL" id="KK852475">
    <property type="protein sequence ID" value="KDR23053.1"/>
    <property type="molecule type" value="Genomic_DNA"/>
</dbReference>
<feature type="chain" id="PRO_5012361962" evidence="1">
    <location>
        <begin position="16"/>
        <end position="105"/>
    </location>
</feature>
<name>A0A067RJ60_ZOONE</name>
<evidence type="ECO:0000256" key="1">
    <source>
        <dbReference type="SAM" id="SignalP"/>
    </source>
</evidence>
<evidence type="ECO:0000313" key="3">
    <source>
        <dbReference type="Proteomes" id="UP000027135"/>
    </source>
</evidence>